<name>A0A7J6D4Q2_9TELE</name>
<dbReference type="Gene3D" id="3.90.1750.10">
    <property type="entry name" value="Hect, E3 ligase catalytic domains"/>
    <property type="match status" value="1"/>
</dbReference>
<protein>
    <submittedName>
        <fullName evidence="2">Uncharacterized protein</fullName>
    </submittedName>
</protein>
<dbReference type="GO" id="GO:0004842">
    <property type="term" value="F:ubiquitin-protein transferase activity"/>
    <property type="evidence" value="ECO:0007669"/>
    <property type="project" value="InterPro"/>
</dbReference>
<comment type="caution">
    <text evidence="2">The sequence shown here is derived from an EMBL/GenBank/DDBJ whole genome shotgun (WGS) entry which is preliminary data.</text>
</comment>
<dbReference type="SUPFAM" id="SSF56204">
    <property type="entry name" value="Hect, E3 ligase catalytic domain"/>
    <property type="match status" value="1"/>
</dbReference>
<sequence length="136" mass="15264">MEYFQLLMKAIQHSKIVEGPEQSRHLTLETHAFHTGLYSLIGVMISVCIIHGGVGPHFFSERLFMQLCGEKTQPATLEEGGDYSFKEKLAKFSKAEANFPGIVQKLQADPRASESPVLLDSNWNDIMHSEGTRDNK</sequence>
<accession>A0A7J6D4Q2</accession>
<proteinExistence type="predicted"/>
<dbReference type="Proteomes" id="UP000579812">
    <property type="component" value="Unassembled WGS sequence"/>
</dbReference>
<dbReference type="InterPro" id="IPR035983">
    <property type="entry name" value="Hect_E3_ubiquitin_ligase"/>
</dbReference>
<keyword evidence="1" id="KW-0812">Transmembrane</keyword>
<evidence type="ECO:0000313" key="2">
    <source>
        <dbReference type="EMBL" id="KAF4114218.1"/>
    </source>
</evidence>
<dbReference type="EMBL" id="JAAMOB010000004">
    <property type="protein sequence ID" value="KAF4114218.1"/>
    <property type="molecule type" value="Genomic_DNA"/>
</dbReference>
<gene>
    <name evidence="2" type="ORF">G5714_004441</name>
</gene>
<reference evidence="2 3" key="1">
    <citation type="submission" date="2020-04" db="EMBL/GenBank/DDBJ databases">
        <title>Chromosome-level genome assembly of a cyprinid fish Onychostoma macrolepis by integration of Nanopore Sequencing, Bionano and Hi-C technology.</title>
        <authorList>
            <person name="Wang D."/>
        </authorList>
    </citation>
    <scope>NUCLEOTIDE SEQUENCE [LARGE SCALE GENOMIC DNA]</scope>
    <source>
        <strain evidence="2">SWU-2019</strain>
        <tissue evidence="2">Muscle</tissue>
    </source>
</reference>
<organism evidence="2 3">
    <name type="scientific">Onychostoma macrolepis</name>
    <dbReference type="NCBI Taxonomy" id="369639"/>
    <lineage>
        <taxon>Eukaryota</taxon>
        <taxon>Metazoa</taxon>
        <taxon>Chordata</taxon>
        <taxon>Craniata</taxon>
        <taxon>Vertebrata</taxon>
        <taxon>Euteleostomi</taxon>
        <taxon>Actinopterygii</taxon>
        <taxon>Neopterygii</taxon>
        <taxon>Teleostei</taxon>
        <taxon>Ostariophysi</taxon>
        <taxon>Cypriniformes</taxon>
        <taxon>Cyprinidae</taxon>
        <taxon>Acrossocheilinae</taxon>
        <taxon>Onychostoma</taxon>
    </lineage>
</organism>
<evidence type="ECO:0000256" key="1">
    <source>
        <dbReference type="SAM" id="Phobius"/>
    </source>
</evidence>
<evidence type="ECO:0000313" key="3">
    <source>
        <dbReference type="Proteomes" id="UP000579812"/>
    </source>
</evidence>
<keyword evidence="1" id="KW-1133">Transmembrane helix</keyword>
<keyword evidence="1" id="KW-0472">Membrane</keyword>
<dbReference type="AlphaFoldDB" id="A0A7J6D4Q2"/>
<keyword evidence="3" id="KW-1185">Reference proteome</keyword>
<feature type="transmembrane region" description="Helical" evidence="1">
    <location>
        <begin position="37"/>
        <end position="59"/>
    </location>
</feature>